<accession>A0ABS4PK11</accession>
<protein>
    <submittedName>
        <fullName evidence="3">ADP-ribosylglycohydrolase</fullName>
    </submittedName>
</protein>
<dbReference type="SUPFAM" id="SSF101478">
    <property type="entry name" value="ADP-ribosylglycohydrolase"/>
    <property type="match status" value="2"/>
</dbReference>
<evidence type="ECO:0000256" key="2">
    <source>
        <dbReference type="ARBA" id="ARBA00022801"/>
    </source>
</evidence>
<dbReference type="InterPro" id="IPR036705">
    <property type="entry name" value="Ribosyl_crysJ1_sf"/>
</dbReference>
<dbReference type="Gene3D" id="1.10.4080.10">
    <property type="entry name" value="ADP-ribosylation/Crystallin J1"/>
    <property type="match status" value="2"/>
</dbReference>
<comment type="similarity">
    <text evidence="1">Belongs to the ADP-ribosylglycohydrolase family.</text>
</comment>
<dbReference type="EMBL" id="JAGGMS010000001">
    <property type="protein sequence ID" value="MBP2179762.1"/>
    <property type="molecule type" value="Genomic_DNA"/>
</dbReference>
<name>A0ABS4PK11_9PSEU</name>
<organism evidence="3 4">
    <name type="scientific">Amycolatopsis magusensis</name>
    <dbReference type="NCBI Taxonomy" id="882444"/>
    <lineage>
        <taxon>Bacteria</taxon>
        <taxon>Bacillati</taxon>
        <taxon>Actinomycetota</taxon>
        <taxon>Actinomycetes</taxon>
        <taxon>Pseudonocardiales</taxon>
        <taxon>Pseudonocardiaceae</taxon>
        <taxon>Amycolatopsis</taxon>
    </lineage>
</organism>
<evidence type="ECO:0000313" key="4">
    <source>
        <dbReference type="Proteomes" id="UP000741013"/>
    </source>
</evidence>
<dbReference type="Pfam" id="PF03747">
    <property type="entry name" value="ADP_ribosyl_GH"/>
    <property type="match status" value="2"/>
</dbReference>
<dbReference type="PANTHER" id="PTHR16222">
    <property type="entry name" value="ADP-RIBOSYLGLYCOHYDROLASE"/>
    <property type="match status" value="1"/>
</dbReference>
<keyword evidence="2" id="KW-0378">Hydrolase</keyword>
<keyword evidence="4" id="KW-1185">Reference proteome</keyword>
<comment type="caution">
    <text evidence="3">The sequence shown here is derived from an EMBL/GenBank/DDBJ whole genome shotgun (WGS) entry which is preliminary data.</text>
</comment>
<sequence>MDELSEDELAVLARLVRRQRAATATPDAVRVERVELFLGTDAAGRRFLTADPVSDFEPQERPVLSREERFRGSILAGAVGDALGAAREFDPMDRIRELHGPAGITDLVPAFGGPGRITDDTQMTLFTLEGLIRAHAHQRAGGQRGREHFMQDAYQRWLHTQGVSWLKARGPEDRTDAPDGWLITHQDLFDRRAPGATCFTALKDFGTTGQMGTLSHTLNDSKGCGGVMRAAPAALWPDVFETGVFSAMLTHSHPTGYHSAGALAVIVAHLLDGGSLPDAVDQALQHLRRTDDRETQAALDVAIQLSRQGPVTPEKIATIEGGGWTGESALAIAVYVALSTDNLDDALLAAVNHDGDSDSTGAVCGNIAGAMYGAGALRPSWLEQLELRDVIKGLIADALAEFGPEPPEWGDRYPTGLRPAVAVGRPRALPDRDERFRGSILAGAIGDALGAADEFEPIDVIRHLRGPAGITDLVPAFGGLGKITDDTQMTLFTLEGLIRGHAQLRRGGQTGLEHFVQSAYQRWLHTQDLAWEDCRGPRNPSTEPDGWLISHRELFSRRAPGKTCLTALMSYGHNGQMGTFHHRLNTSKGCGGVMRTAPAALWPGDLRTVFSVGAMSAALTHSHPTGYLSAGALSVIVRHLIDGGTLPSAIEEAFRQLSHWQHHEETTAALQAGVRLAEQGPPTPEKIATIDGGGWIGESALAIAVYVALSTDNLDDALLAAVNHSGDSDSTGAICGNIAGALYGAGALRPSWLERLELRDAIEELVADALAEFGQEPPSHSLWELKYPNS</sequence>
<evidence type="ECO:0000256" key="1">
    <source>
        <dbReference type="ARBA" id="ARBA00010702"/>
    </source>
</evidence>
<reference evidence="3 4" key="1">
    <citation type="submission" date="2021-03" db="EMBL/GenBank/DDBJ databases">
        <title>Sequencing the genomes of 1000 actinobacteria strains.</title>
        <authorList>
            <person name="Klenk H.-P."/>
        </authorList>
    </citation>
    <scope>NUCLEOTIDE SEQUENCE [LARGE SCALE GENOMIC DNA]</scope>
    <source>
        <strain evidence="3 4">DSM 45510</strain>
    </source>
</reference>
<gene>
    <name evidence="3" type="ORF">JOM49_001288</name>
</gene>
<evidence type="ECO:0000313" key="3">
    <source>
        <dbReference type="EMBL" id="MBP2179762.1"/>
    </source>
</evidence>
<dbReference type="InterPro" id="IPR005502">
    <property type="entry name" value="Ribosyl_crysJ1"/>
</dbReference>
<dbReference type="Proteomes" id="UP000741013">
    <property type="component" value="Unassembled WGS sequence"/>
</dbReference>
<dbReference type="PANTHER" id="PTHR16222:SF24">
    <property type="entry name" value="ADP-RIBOSYLHYDROLASE ARH3"/>
    <property type="match status" value="1"/>
</dbReference>
<dbReference type="RefSeq" id="WP_245369246.1">
    <property type="nucleotide sequence ID" value="NZ_JAGGMS010000001.1"/>
</dbReference>
<dbReference type="InterPro" id="IPR050792">
    <property type="entry name" value="ADP-ribosylglycohydrolase"/>
</dbReference>
<proteinExistence type="inferred from homology"/>